<dbReference type="RefSeq" id="WP_308479420.1">
    <property type="nucleotide sequence ID" value="NZ_OY726397.1"/>
</dbReference>
<keyword evidence="1" id="KW-1133">Transmembrane helix</keyword>
<name>A0ABM9M2V3_9MYCO</name>
<accession>A0ABM9M2V3</accession>
<protein>
    <submittedName>
        <fullName evidence="2">Uncharacterized protein</fullName>
    </submittedName>
</protein>
<evidence type="ECO:0000313" key="2">
    <source>
        <dbReference type="EMBL" id="CAJ1509187.1"/>
    </source>
</evidence>
<evidence type="ECO:0000256" key="1">
    <source>
        <dbReference type="SAM" id="Phobius"/>
    </source>
</evidence>
<proteinExistence type="predicted"/>
<feature type="transmembrane region" description="Helical" evidence="1">
    <location>
        <begin position="61"/>
        <end position="78"/>
    </location>
</feature>
<dbReference type="EMBL" id="OY726397">
    <property type="protein sequence ID" value="CAJ1509187.1"/>
    <property type="molecule type" value="Genomic_DNA"/>
</dbReference>
<sequence>MPKIAGLAIAATGLAHFVRPQLFEPMSKPLFPHNTRRHIYTNGSIETALGLGMISRKTRKLALLSGAGYLGYLGLTAARSTR</sequence>
<dbReference type="Proteomes" id="UP001190465">
    <property type="component" value="Chromosome"/>
</dbReference>
<gene>
    <name evidence="2" type="ORF">MU0053_004100</name>
</gene>
<organism evidence="2 3">
    <name type="scientific">[Mycobacterium] burgundiense</name>
    <dbReference type="NCBI Taxonomy" id="3064286"/>
    <lineage>
        <taxon>Bacteria</taxon>
        <taxon>Bacillati</taxon>
        <taxon>Actinomycetota</taxon>
        <taxon>Actinomycetes</taxon>
        <taxon>Mycobacteriales</taxon>
        <taxon>Mycobacteriaceae</taxon>
        <taxon>Mycolicibacterium</taxon>
    </lineage>
</organism>
<keyword evidence="1" id="KW-0472">Membrane</keyword>
<evidence type="ECO:0000313" key="3">
    <source>
        <dbReference type="Proteomes" id="UP001190465"/>
    </source>
</evidence>
<reference evidence="2 3" key="1">
    <citation type="submission" date="2023-08" db="EMBL/GenBank/DDBJ databases">
        <authorList>
            <person name="Folkvardsen B D."/>
            <person name="Norman A."/>
        </authorList>
    </citation>
    <scope>NUCLEOTIDE SEQUENCE [LARGE SCALE GENOMIC DNA]</scope>
    <source>
        <strain evidence="2 3">Mu0053</strain>
    </source>
</reference>
<keyword evidence="3" id="KW-1185">Reference proteome</keyword>
<keyword evidence="1" id="KW-0812">Transmembrane</keyword>